<proteinExistence type="inferred from homology"/>
<dbReference type="AlphaFoldDB" id="A0A2L0E0N5"/>
<dbReference type="RefSeq" id="WP_104963269.1">
    <property type="nucleotide sequence ID" value="NZ_CP122959.1"/>
</dbReference>
<dbReference type="SUPFAM" id="SSF46785">
    <property type="entry name" value="Winged helix' DNA-binding domain"/>
    <property type="match status" value="1"/>
</dbReference>
<sequence>MVDRMMSFFEELQRLDNAWRALNQLTKEYEISFEQFMLLKRISLEKRITPTALSDELKISRPAVSRKINQLYRNEYLNKIRSFENEDQRIVELEISNKGNRIMAELDKRFDEKIPDIDFPTQKITETVSLLRKISRD</sequence>
<dbReference type="GO" id="GO:0005737">
    <property type="term" value="C:cytoplasm"/>
    <property type="evidence" value="ECO:0007669"/>
    <property type="project" value="UniProtKB-SubCell"/>
</dbReference>
<protein>
    <recommendedName>
        <fullName evidence="6">HTH-type transcriptional regulator SarZ</fullName>
    </recommendedName>
    <alternativeName>
        <fullName evidence="7">Staphylococcal accessory regulator Z</fullName>
    </alternativeName>
</protein>
<evidence type="ECO:0000256" key="7">
    <source>
        <dbReference type="ARBA" id="ARBA00047207"/>
    </source>
</evidence>
<evidence type="ECO:0000256" key="5">
    <source>
        <dbReference type="ARBA" id="ARBA00046337"/>
    </source>
</evidence>
<evidence type="ECO:0000259" key="8">
    <source>
        <dbReference type="PROSITE" id="PS50995"/>
    </source>
</evidence>
<keyword evidence="3" id="KW-0238">DNA-binding</keyword>
<dbReference type="GO" id="GO:0003677">
    <property type="term" value="F:DNA binding"/>
    <property type="evidence" value="ECO:0007669"/>
    <property type="project" value="UniProtKB-KW"/>
</dbReference>
<name>A0A2L0E0N5_LATSK</name>
<comment type="subcellular location">
    <subcellularLocation>
        <location evidence="1">Cytoplasm</location>
    </subcellularLocation>
</comment>
<evidence type="ECO:0000256" key="3">
    <source>
        <dbReference type="ARBA" id="ARBA00023125"/>
    </source>
</evidence>
<dbReference type="Proteomes" id="UP001179858">
    <property type="component" value="Chromosome"/>
</dbReference>
<dbReference type="Pfam" id="PF22381">
    <property type="entry name" value="Staph_reg_Sar_Rot"/>
    <property type="match status" value="1"/>
</dbReference>
<gene>
    <name evidence="9" type="ORF">QBD03_00880</name>
</gene>
<feature type="domain" description="HTH marR-type" evidence="8">
    <location>
        <begin position="1"/>
        <end position="136"/>
    </location>
</feature>
<dbReference type="PROSITE" id="PS50995">
    <property type="entry name" value="HTH_MARR_2"/>
    <property type="match status" value="1"/>
</dbReference>
<evidence type="ECO:0000256" key="6">
    <source>
        <dbReference type="ARBA" id="ARBA00047188"/>
    </source>
</evidence>
<keyword evidence="4" id="KW-0804">Transcription</keyword>
<dbReference type="Gene3D" id="1.10.10.10">
    <property type="entry name" value="Winged helix-like DNA-binding domain superfamily/Winged helix DNA-binding domain"/>
    <property type="match status" value="1"/>
</dbReference>
<evidence type="ECO:0000256" key="2">
    <source>
        <dbReference type="ARBA" id="ARBA00023015"/>
    </source>
</evidence>
<dbReference type="PANTHER" id="PTHR42756">
    <property type="entry name" value="TRANSCRIPTIONAL REGULATOR, MARR"/>
    <property type="match status" value="1"/>
</dbReference>
<dbReference type="InterPro" id="IPR055166">
    <property type="entry name" value="Transc_reg_Sar_Rot_HTH"/>
</dbReference>
<evidence type="ECO:0000256" key="4">
    <source>
        <dbReference type="ARBA" id="ARBA00023163"/>
    </source>
</evidence>
<dbReference type="SMART" id="SM00347">
    <property type="entry name" value="HTH_MARR"/>
    <property type="match status" value="1"/>
</dbReference>
<accession>A0A2L0E0N5</accession>
<comment type="similarity">
    <text evidence="5">Belongs to the SarZ family.</text>
</comment>
<dbReference type="GO" id="GO:0003700">
    <property type="term" value="F:DNA-binding transcription factor activity"/>
    <property type="evidence" value="ECO:0007669"/>
    <property type="project" value="InterPro"/>
</dbReference>
<evidence type="ECO:0000313" key="9">
    <source>
        <dbReference type="EMBL" id="WGI19331.1"/>
    </source>
</evidence>
<dbReference type="InterPro" id="IPR036388">
    <property type="entry name" value="WH-like_DNA-bd_sf"/>
</dbReference>
<evidence type="ECO:0000256" key="1">
    <source>
        <dbReference type="ARBA" id="ARBA00004496"/>
    </source>
</evidence>
<organism evidence="9 10">
    <name type="scientific">Latilactobacillus sakei</name>
    <name type="common">Lactobacillus sakei</name>
    <dbReference type="NCBI Taxonomy" id="1599"/>
    <lineage>
        <taxon>Bacteria</taxon>
        <taxon>Bacillati</taxon>
        <taxon>Bacillota</taxon>
        <taxon>Bacilli</taxon>
        <taxon>Lactobacillales</taxon>
        <taxon>Lactobacillaceae</taxon>
        <taxon>Latilactobacillus</taxon>
    </lineage>
</organism>
<dbReference type="InterPro" id="IPR000835">
    <property type="entry name" value="HTH_MarR-typ"/>
</dbReference>
<keyword evidence="2" id="KW-0805">Transcription regulation</keyword>
<dbReference type="PANTHER" id="PTHR42756:SF1">
    <property type="entry name" value="TRANSCRIPTIONAL REPRESSOR OF EMRAB OPERON"/>
    <property type="match status" value="1"/>
</dbReference>
<dbReference type="EMBL" id="CP122959">
    <property type="protein sequence ID" value="WGI19331.1"/>
    <property type="molecule type" value="Genomic_DNA"/>
</dbReference>
<reference evidence="9" key="1">
    <citation type="submission" date="2023-04" db="EMBL/GenBank/DDBJ databases">
        <title>Novel strain of Lactilactobacillus sakei and use thereof.</title>
        <authorList>
            <person name="Kim S.Y."/>
        </authorList>
    </citation>
    <scope>NUCLEOTIDE SEQUENCE</scope>
    <source>
        <strain evidence="9">HUP1</strain>
    </source>
</reference>
<evidence type="ECO:0000313" key="10">
    <source>
        <dbReference type="Proteomes" id="UP001179858"/>
    </source>
</evidence>
<dbReference type="InterPro" id="IPR036390">
    <property type="entry name" value="WH_DNA-bd_sf"/>
</dbReference>